<dbReference type="Pfam" id="PF03123">
    <property type="entry name" value="CAT_RBD"/>
    <property type="match status" value="1"/>
</dbReference>
<gene>
    <name evidence="3" type="ORF">Uis1B_1422</name>
</gene>
<dbReference type="InterPro" id="IPR036634">
    <property type="entry name" value="PRD_sf"/>
</dbReference>
<dbReference type="PANTHER" id="PTHR30185">
    <property type="entry name" value="CRYPTIC BETA-GLUCOSIDE BGL OPERON ANTITERMINATOR"/>
    <property type="match status" value="1"/>
</dbReference>
<dbReference type="Proteomes" id="UP000235050">
    <property type="component" value="Unassembled WGS sequence"/>
</dbReference>
<reference evidence="3 4" key="1">
    <citation type="submission" date="2017-07" db="EMBL/GenBank/DDBJ databases">
        <title>Bifidobacterium novel species.</title>
        <authorList>
            <person name="Lugli G.A."/>
            <person name="Milani C."/>
            <person name="Duranti S."/>
            <person name="Mangifesta M."/>
        </authorList>
    </citation>
    <scope>NUCLEOTIDE SEQUENCE [LARGE SCALE GENOMIC DNA]</scope>
    <source>
        <strain evidence="4">Uis1B</strain>
    </source>
</reference>
<comment type="caution">
    <text evidence="3">The sequence shown here is derived from an EMBL/GenBank/DDBJ whole genome shotgun (WGS) entry which is preliminary data.</text>
</comment>
<organism evidence="3 4">
    <name type="scientific">Bifidobacterium margollesii</name>
    <dbReference type="NCBI Taxonomy" id="2020964"/>
    <lineage>
        <taxon>Bacteria</taxon>
        <taxon>Bacillati</taxon>
        <taxon>Actinomycetota</taxon>
        <taxon>Actinomycetes</taxon>
        <taxon>Bifidobacteriales</taxon>
        <taxon>Bifidobacteriaceae</taxon>
        <taxon>Bifidobacterium</taxon>
    </lineage>
</organism>
<keyword evidence="4" id="KW-1185">Reference proteome</keyword>
<keyword evidence="1" id="KW-0677">Repeat</keyword>
<dbReference type="RefSeq" id="WP_101616988.1">
    <property type="nucleotide sequence ID" value="NZ_NMWU01000025.1"/>
</dbReference>
<evidence type="ECO:0000313" key="4">
    <source>
        <dbReference type="Proteomes" id="UP000235050"/>
    </source>
</evidence>
<dbReference type="InterPro" id="IPR036650">
    <property type="entry name" value="CAT_RNA-bd_dom_sf"/>
</dbReference>
<dbReference type="EMBL" id="NMWU01000025">
    <property type="protein sequence ID" value="PLS30710.1"/>
    <property type="molecule type" value="Genomic_DNA"/>
</dbReference>
<dbReference type="PROSITE" id="PS51372">
    <property type="entry name" value="PRD_2"/>
    <property type="match status" value="2"/>
</dbReference>
<accession>A0A2N5J929</accession>
<dbReference type="GO" id="GO:0006355">
    <property type="term" value="P:regulation of DNA-templated transcription"/>
    <property type="evidence" value="ECO:0007669"/>
    <property type="project" value="InterPro"/>
</dbReference>
<evidence type="ECO:0000256" key="1">
    <source>
        <dbReference type="ARBA" id="ARBA00022737"/>
    </source>
</evidence>
<dbReference type="SUPFAM" id="SSF50151">
    <property type="entry name" value="SacY-like RNA-binding domain"/>
    <property type="match status" value="1"/>
</dbReference>
<feature type="domain" description="PRD" evidence="2">
    <location>
        <begin position="170"/>
        <end position="278"/>
    </location>
</feature>
<dbReference type="GO" id="GO:0003723">
    <property type="term" value="F:RNA binding"/>
    <property type="evidence" value="ECO:0007669"/>
    <property type="project" value="InterPro"/>
</dbReference>
<dbReference type="InterPro" id="IPR004341">
    <property type="entry name" value="CAT_RNA-bd_dom"/>
</dbReference>
<dbReference type="Pfam" id="PF00874">
    <property type="entry name" value="PRD"/>
    <property type="match status" value="2"/>
</dbReference>
<dbReference type="Gene3D" id="1.10.1790.10">
    <property type="entry name" value="PRD domain"/>
    <property type="match status" value="2"/>
</dbReference>
<proteinExistence type="predicted"/>
<dbReference type="InterPro" id="IPR011608">
    <property type="entry name" value="PRD"/>
</dbReference>
<protein>
    <submittedName>
        <fullName evidence="3">Transcription antiterminator BglG</fullName>
    </submittedName>
</protein>
<evidence type="ECO:0000259" key="2">
    <source>
        <dbReference type="PROSITE" id="PS51372"/>
    </source>
</evidence>
<dbReference type="OrthoDB" id="9813552at2"/>
<dbReference type="Gene3D" id="2.30.24.10">
    <property type="entry name" value="CAT RNA-binding domain"/>
    <property type="match status" value="1"/>
</dbReference>
<evidence type="ECO:0000313" key="3">
    <source>
        <dbReference type="EMBL" id="PLS30710.1"/>
    </source>
</evidence>
<dbReference type="SUPFAM" id="SSF63520">
    <property type="entry name" value="PTS-regulatory domain, PRD"/>
    <property type="match status" value="2"/>
</dbReference>
<feature type="domain" description="PRD" evidence="2">
    <location>
        <begin position="64"/>
        <end position="169"/>
    </location>
</feature>
<dbReference type="SMART" id="SM01061">
    <property type="entry name" value="CAT_RBD"/>
    <property type="match status" value="1"/>
</dbReference>
<dbReference type="PANTHER" id="PTHR30185:SF15">
    <property type="entry name" value="CRYPTIC BETA-GLUCOSIDE BGL OPERON ANTITERMINATOR"/>
    <property type="match status" value="1"/>
</dbReference>
<sequence>MKVLRVFNNNVVLAKRGNREVIATGRGLGFQAKPGMQLDDAKVVRVFVPDDGRDPDHIGELLSVIPPEVIRIVTDAMSSVGLADQVESQPTLVMALADHITGALRREHDGIAVEYPLQAEVQSLYPKEYAQAEALSDELNRRLDHKLPKGETVALALHFVNAGFATGDLSDTYRMTGVIQQMLTVIEQAYSMKLDQHSISVGRFITHLRYLFVRIRRGKQLKSEPSPIIDSIRTSYPKAMNCAYLIGTVASLRLGASLTEDEIAYLALHISRVTAQKD</sequence>
<dbReference type="InterPro" id="IPR050661">
    <property type="entry name" value="BglG_antiterminators"/>
</dbReference>
<name>A0A2N5J929_9BIFI</name>
<dbReference type="AlphaFoldDB" id="A0A2N5J929"/>